<organism evidence="3 5">
    <name type="scientific">Jannaschia seohaensis</name>
    <dbReference type="NCBI Taxonomy" id="475081"/>
    <lineage>
        <taxon>Bacteria</taxon>
        <taxon>Pseudomonadati</taxon>
        <taxon>Pseudomonadota</taxon>
        <taxon>Alphaproteobacteria</taxon>
        <taxon>Rhodobacterales</taxon>
        <taxon>Roseobacteraceae</taxon>
        <taxon>Jannaschia</taxon>
    </lineage>
</organism>
<reference evidence="3 5" key="1">
    <citation type="submission" date="2016-10" db="EMBL/GenBank/DDBJ databases">
        <authorList>
            <person name="Cai Z."/>
        </authorList>
    </citation>
    <scope>NUCLEOTIDE SEQUENCE [LARGE SCALE GENOMIC DNA]</scope>
    <source>
        <strain evidence="3 5">DSM 25227</strain>
    </source>
</reference>
<dbReference type="EMBL" id="QGDJ01000009">
    <property type="protein sequence ID" value="PWJ16219.1"/>
    <property type="molecule type" value="Genomic_DNA"/>
</dbReference>
<feature type="signal peptide" evidence="1">
    <location>
        <begin position="1"/>
        <end position="21"/>
    </location>
</feature>
<sequence length="175" mass="18577">MKTALYLSAAMAVALTQGAFAQTLEEIERSTAEQIAGHLGVEPDAYTLSELTRLNCLVESASTEAERQRLLSDPLSMEPTVDTGTTQGDEQIAASLGVNAGDYTTSQLALLKTLSEDDSCNVGDIEAFAAGGEQVTVGSARAKLQLATSLGVDPSEHTLAELVKMRFDTERHENN</sequence>
<dbReference type="AlphaFoldDB" id="A0A2Y9AY68"/>
<name>A0A2Y9AY68_9RHOB</name>
<reference evidence="2 4" key="2">
    <citation type="submission" date="2018-03" db="EMBL/GenBank/DDBJ databases">
        <title>Genomic Encyclopedia of Archaeal and Bacterial Type Strains, Phase II (KMG-II): from individual species to whole genera.</title>
        <authorList>
            <person name="Goeker M."/>
        </authorList>
    </citation>
    <scope>NUCLEOTIDE SEQUENCE [LARGE SCALE GENOMIC DNA]</scope>
    <source>
        <strain evidence="2 4">DSM 25227</strain>
    </source>
</reference>
<dbReference type="RefSeq" id="WP_109565426.1">
    <property type="nucleotide sequence ID" value="NZ_QGDJ01000009.1"/>
</dbReference>
<gene>
    <name evidence="2" type="ORF">BCF38_109104</name>
    <name evidence="3" type="ORF">SAMN05421539_109104</name>
</gene>
<dbReference type="Proteomes" id="UP000245839">
    <property type="component" value="Unassembled WGS sequence"/>
</dbReference>
<evidence type="ECO:0000313" key="2">
    <source>
        <dbReference type="EMBL" id="PWJ16219.1"/>
    </source>
</evidence>
<dbReference type="OrthoDB" id="7877136at2"/>
<dbReference type="Proteomes" id="UP000251571">
    <property type="component" value="Unassembled WGS sequence"/>
</dbReference>
<keyword evidence="4" id="KW-1185">Reference proteome</keyword>
<feature type="chain" id="PRO_5036058963" evidence="1">
    <location>
        <begin position="22"/>
        <end position="175"/>
    </location>
</feature>
<keyword evidence="1" id="KW-0732">Signal</keyword>
<dbReference type="EMBL" id="UETC01000009">
    <property type="protein sequence ID" value="SSA49264.1"/>
    <property type="molecule type" value="Genomic_DNA"/>
</dbReference>
<evidence type="ECO:0000313" key="4">
    <source>
        <dbReference type="Proteomes" id="UP000245839"/>
    </source>
</evidence>
<evidence type="ECO:0000313" key="3">
    <source>
        <dbReference type="EMBL" id="SSA49264.1"/>
    </source>
</evidence>
<accession>A0A2Y9AY68</accession>
<evidence type="ECO:0000313" key="5">
    <source>
        <dbReference type="Proteomes" id="UP000251571"/>
    </source>
</evidence>
<proteinExistence type="predicted"/>
<protein>
    <submittedName>
        <fullName evidence="3">Uncharacterized protein</fullName>
    </submittedName>
</protein>
<evidence type="ECO:0000256" key="1">
    <source>
        <dbReference type="SAM" id="SignalP"/>
    </source>
</evidence>